<evidence type="ECO:0000313" key="3">
    <source>
        <dbReference type="Proteomes" id="UP000816034"/>
    </source>
</evidence>
<reference evidence="2 3" key="1">
    <citation type="journal article" date="2018" name="BMC Genomics">
        <title>The genome of Naegleria lovaniensis, the basis for a comparative approach to unravel pathogenicity factors of the human pathogenic amoeba N. fowleri.</title>
        <authorList>
            <person name="Liechti N."/>
            <person name="Schurch N."/>
            <person name="Bruggmann R."/>
            <person name="Wittwer M."/>
        </authorList>
    </citation>
    <scope>NUCLEOTIDE SEQUENCE [LARGE SCALE GENOMIC DNA]</scope>
    <source>
        <strain evidence="2 3">ATCC 30569</strain>
    </source>
</reference>
<feature type="region of interest" description="Disordered" evidence="1">
    <location>
        <begin position="539"/>
        <end position="573"/>
    </location>
</feature>
<evidence type="ECO:0000313" key="2">
    <source>
        <dbReference type="EMBL" id="KAG2372675.1"/>
    </source>
</evidence>
<feature type="region of interest" description="Disordered" evidence="1">
    <location>
        <begin position="188"/>
        <end position="210"/>
    </location>
</feature>
<feature type="compositionally biased region" description="Low complexity" evidence="1">
    <location>
        <begin position="805"/>
        <end position="819"/>
    </location>
</feature>
<dbReference type="EMBL" id="PYSW02000070">
    <property type="protein sequence ID" value="KAG2372675.1"/>
    <property type="molecule type" value="Genomic_DNA"/>
</dbReference>
<feature type="compositionally biased region" description="Polar residues" evidence="1">
    <location>
        <begin position="762"/>
        <end position="799"/>
    </location>
</feature>
<keyword evidence="3" id="KW-1185">Reference proteome</keyword>
<feature type="compositionally biased region" description="Low complexity" evidence="1">
    <location>
        <begin position="125"/>
        <end position="145"/>
    </location>
</feature>
<feature type="region of interest" description="Disordered" evidence="1">
    <location>
        <begin position="38"/>
        <end position="58"/>
    </location>
</feature>
<accession>A0AA88G5H3</accession>
<feature type="region of interest" description="Disordered" evidence="1">
    <location>
        <begin position="515"/>
        <end position="534"/>
    </location>
</feature>
<evidence type="ECO:0008006" key="4">
    <source>
        <dbReference type="Google" id="ProtNLM"/>
    </source>
</evidence>
<protein>
    <recommendedName>
        <fullName evidence="4">F-box domain-containing protein</fullName>
    </recommendedName>
</protein>
<feature type="compositionally biased region" description="Low complexity" evidence="1">
    <location>
        <begin position="746"/>
        <end position="761"/>
    </location>
</feature>
<feature type="compositionally biased region" description="Low complexity" evidence="1">
    <location>
        <begin position="548"/>
        <end position="573"/>
    </location>
</feature>
<evidence type="ECO:0000256" key="1">
    <source>
        <dbReference type="SAM" id="MobiDB-lite"/>
    </source>
</evidence>
<dbReference type="AlphaFoldDB" id="A0AA88G5H3"/>
<sequence length="1167" mass="131910">MSNHSSNLNHHKNNNNNNSLTPSLNHQVDLPILTTLGDLENKRPSNSHQASSSSCSNIPSAFDRVDSLLLSREESLHSTLPSDHPHDDKQSNHPHHHHHHHHHAKNTSSITSSSCTTTLITATTTSPTTTHQSLESLSNTSSMSSPPCLDQQLSSTEEEEAHTTMSIMMETNQAATRTPLETTTTIEREPELTASTATTTKPHTRVPSHSTSSLVALMPSSHNDDNTDLCAVSMRTCLEINRMHDETPNQRHTTSPLHDDSSVATQTLTLNTTLSSTLPSNHNSTTLVEASCNSSSTSANMDHKTTIHENSEWSPLVFSEETTPVTNTSPFTTSLFEDLPRFIQTKSRTKLTQLEDDMLGLILTYCDISQFESLASTCRLFYHKFSLSYMFQDVFTKVTKPSRRNVSSIPSDLTHVSPFLKQVLRQMYHPVIFVPLRCMQFNAYTLFKDAIIDYWVKEYGFRRLNDAEVEVDVDLSKPIPWLDELEKIINRPQESLSAQKQQESTVIIETIENSTGSSSFGGARNTANSKPFVNVMEPSQTLSRGRRGSQQVQQRTVSSDDSNKSNTTQTNNTANILLERLKTILEVRNSAPLFKYQTVSNKFTDANEIDATDTQRNVLNNSTRHLIVVNHWKAFDKFTLHIDFQFPTHERNFSFVEMPEITLYYHNFRSLDGNPRKDLIEISSGSVFKDGVNGKVYQFDASKESSSLPTHQHSATPLECKNQSSLSTSHASIHNRSIHSPKSRYSNNNAPNNNNKPSSASLHSTTTISNATISQTTVTSPSPANTSNNLSNSNPQRSAPSPPASNRKSSLLRWSLKSSTPNNNQSATSVTNSNPTHSIDNRKRDLEMRNEIAQIIMNSYETSQHFDYDVSKVSRMLLYFILHDFTPRFFSDYFSPKIAALESKTQQAKLQHLMDNYEKTDPELAMDFLTINKNQLKSYRNKMVKRHTHRVAKQHTVKDNCISLVRNLTKLMPYVNYNRLSLQQREAILRTFLLNHVNPNDFLATSDQLFMSSSFSGLPSLTTEKPFHVQVMNRTCRMRDDQHALPFSRYLANFIDFEELQLLGAMNASPEMPFSVFHIYFDVLFNEKIAHHSIASDFPQHPVNTDKIVIQRHILEIPTEFSLRWTTYQTPKESKDTSNLSTASSRSVWNPLWKFISLFTFCSCTSA</sequence>
<feature type="region of interest" description="Disordered" evidence="1">
    <location>
        <begin position="703"/>
        <end position="845"/>
    </location>
</feature>
<feature type="compositionally biased region" description="Basic residues" evidence="1">
    <location>
        <begin position="92"/>
        <end position="105"/>
    </location>
</feature>
<dbReference type="GeneID" id="68106083"/>
<feature type="compositionally biased region" description="Low complexity" evidence="1">
    <location>
        <begin position="46"/>
        <end position="56"/>
    </location>
</feature>
<proteinExistence type="predicted"/>
<feature type="compositionally biased region" description="Polar residues" evidence="1">
    <location>
        <begin position="820"/>
        <end position="838"/>
    </location>
</feature>
<feature type="region of interest" description="Disordered" evidence="1">
    <location>
        <begin position="1"/>
        <end position="24"/>
    </location>
</feature>
<feature type="compositionally biased region" description="Polar residues" evidence="1">
    <location>
        <begin position="704"/>
        <end position="735"/>
    </location>
</feature>
<dbReference type="Proteomes" id="UP000816034">
    <property type="component" value="Unassembled WGS sequence"/>
</dbReference>
<organism evidence="2 3">
    <name type="scientific">Naegleria lovaniensis</name>
    <name type="common">Amoeba</name>
    <dbReference type="NCBI Taxonomy" id="51637"/>
    <lineage>
        <taxon>Eukaryota</taxon>
        <taxon>Discoba</taxon>
        <taxon>Heterolobosea</taxon>
        <taxon>Tetramitia</taxon>
        <taxon>Eutetramitia</taxon>
        <taxon>Vahlkampfiidae</taxon>
        <taxon>Naegleria</taxon>
    </lineage>
</organism>
<gene>
    <name evidence="2" type="ORF">C9374_013630</name>
</gene>
<comment type="caution">
    <text evidence="2">The sequence shown here is derived from an EMBL/GenBank/DDBJ whole genome shotgun (WGS) entry which is preliminary data.</text>
</comment>
<name>A0AA88G5H3_NAELO</name>
<feature type="region of interest" description="Disordered" evidence="1">
    <location>
        <begin position="125"/>
        <end position="163"/>
    </location>
</feature>
<dbReference type="RefSeq" id="XP_044541850.1">
    <property type="nucleotide sequence ID" value="XM_044689528.1"/>
</dbReference>
<feature type="region of interest" description="Disordered" evidence="1">
    <location>
        <begin position="75"/>
        <end position="112"/>
    </location>
</feature>